<comment type="caution">
    <text evidence="2">The sequence shown here is derived from an EMBL/GenBank/DDBJ whole genome shotgun (WGS) entry which is preliminary data.</text>
</comment>
<gene>
    <name evidence="2" type="ORF">MHA02_43140</name>
</gene>
<reference evidence="2 3" key="1">
    <citation type="submission" date="2019-07" db="EMBL/GenBank/DDBJ databases">
        <title>Whole genome shotgun sequence of Methylobacterium haplocladii NBRC 107714.</title>
        <authorList>
            <person name="Hosoyama A."/>
            <person name="Uohara A."/>
            <person name="Ohji S."/>
            <person name="Ichikawa N."/>
        </authorList>
    </citation>
    <scope>NUCLEOTIDE SEQUENCE [LARGE SCALE GENOMIC DNA]</scope>
    <source>
        <strain evidence="2 3">NBRC 107714</strain>
    </source>
</reference>
<keyword evidence="3" id="KW-1185">Reference proteome</keyword>
<organism evidence="2 3">
    <name type="scientific">Methylobacterium haplocladii</name>
    <dbReference type="NCBI Taxonomy" id="1176176"/>
    <lineage>
        <taxon>Bacteria</taxon>
        <taxon>Pseudomonadati</taxon>
        <taxon>Pseudomonadota</taxon>
        <taxon>Alphaproteobacteria</taxon>
        <taxon>Hyphomicrobiales</taxon>
        <taxon>Methylobacteriaceae</taxon>
        <taxon>Methylobacterium</taxon>
    </lineage>
</organism>
<proteinExistence type="predicted"/>
<dbReference type="Proteomes" id="UP000321258">
    <property type="component" value="Unassembled WGS sequence"/>
</dbReference>
<name>A0A512IW35_9HYPH</name>
<evidence type="ECO:0000259" key="1">
    <source>
        <dbReference type="Pfam" id="PF13683"/>
    </source>
</evidence>
<dbReference type="EMBL" id="BJZT01000072">
    <property type="protein sequence ID" value="GEP01927.1"/>
    <property type="molecule type" value="Genomic_DNA"/>
</dbReference>
<dbReference type="InterPro" id="IPR001584">
    <property type="entry name" value="Integrase_cat-core"/>
</dbReference>
<dbReference type="OrthoDB" id="9809060at2"/>
<protein>
    <recommendedName>
        <fullName evidence="1">Integrase catalytic domain-containing protein</fullName>
    </recommendedName>
</protein>
<dbReference type="AlphaFoldDB" id="A0A512IW35"/>
<dbReference type="Pfam" id="PF13683">
    <property type="entry name" value="rve_3"/>
    <property type="match status" value="1"/>
</dbReference>
<dbReference type="GO" id="GO:0015074">
    <property type="term" value="P:DNA integration"/>
    <property type="evidence" value="ECO:0007669"/>
    <property type="project" value="InterPro"/>
</dbReference>
<sequence>MQQPSIWPGPKYRSDHESFNDKLKDQLSRQEIFYSLKEAQIVIGLWQNTYTRVRPPASLRYRPCACHLPESGLLASHVRDHAVTSHSA</sequence>
<evidence type="ECO:0000313" key="2">
    <source>
        <dbReference type="EMBL" id="GEP01927.1"/>
    </source>
</evidence>
<evidence type="ECO:0000313" key="3">
    <source>
        <dbReference type="Proteomes" id="UP000321258"/>
    </source>
</evidence>
<accession>A0A512IW35</accession>
<feature type="domain" description="Integrase catalytic" evidence="1">
    <location>
        <begin position="13"/>
        <end position="63"/>
    </location>
</feature>